<evidence type="ECO:0000313" key="9">
    <source>
        <dbReference type="EMBL" id="AXU25114.1"/>
    </source>
</evidence>
<dbReference type="EMBL" id="MH510329">
    <property type="protein sequence ID" value="AXU25114.1"/>
    <property type="molecule type" value="mRNA"/>
</dbReference>
<dbReference type="GO" id="GO:0005886">
    <property type="term" value="C:plasma membrane"/>
    <property type="evidence" value="ECO:0007669"/>
    <property type="project" value="UniProtKB-SubCell"/>
</dbReference>
<comment type="similarity">
    <text evidence="8">Belongs to the insect chemoreceptor superfamily. Gustatory receptor (GR) family.</text>
</comment>
<reference evidence="9" key="2">
    <citation type="submission" date="2018-06" db="EMBL/GenBank/DDBJ databases">
        <authorList>
            <person name="Zhirakovskaya E."/>
        </authorList>
    </citation>
    <scope>NUCLEOTIDE SEQUENCE</scope>
</reference>
<feature type="transmembrane region" description="Helical" evidence="8">
    <location>
        <begin position="79"/>
        <end position="101"/>
    </location>
</feature>
<dbReference type="Pfam" id="PF08395">
    <property type="entry name" value="7tm_7"/>
    <property type="match status" value="1"/>
</dbReference>
<dbReference type="InterPro" id="IPR013604">
    <property type="entry name" value="7TM_chemorcpt"/>
</dbReference>
<keyword evidence="6 8" id="KW-0675">Receptor</keyword>
<feature type="transmembrane region" description="Helical" evidence="8">
    <location>
        <begin position="208"/>
        <end position="229"/>
    </location>
</feature>
<comment type="function">
    <text evidence="8">Gustatory receptor which mediates acceptance or avoidance behavior, depending on its substrates.</text>
</comment>
<feature type="transmembrane region" description="Helical" evidence="8">
    <location>
        <begin position="317"/>
        <end position="346"/>
    </location>
</feature>
<proteinExistence type="evidence at transcript level"/>
<dbReference type="GO" id="GO:0030425">
    <property type="term" value="C:dendrite"/>
    <property type="evidence" value="ECO:0007669"/>
    <property type="project" value="TreeGrafter"/>
</dbReference>
<feature type="transmembrane region" description="Helical" evidence="8">
    <location>
        <begin position="122"/>
        <end position="142"/>
    </location>
</feature>
<name>A0A346TI31_9HEMI</name>
<keyword evidence="2 8" id="KW-1003">Cell membrane</keyword>
<accession>A0A346TI31</accession>
<evidence type="ECO:0000256" key="8">
    <source>
        <dbReference type="RuleBase" id="RU363108"/>
    </source>
</evidence>
<dbReference type="GO" id="GO:0043025">
    <property type="term" value="C:neuronal cell body"/>
    <property type="evidence" value="ECO:0007669"/>
    <property type="project" value="TreeGrafter"/>
</dbReference>
<evidence type="ECO:0000256" key="5">
    <source>
        <dbReference type="ARBA" id="ARBA00023136"/>
    </source>
</evidence>
<protein>
    <recommendedName>
        <fullName evidence="8">Gustatory receptor</fullName>
    </recommendedName>
</protein>
<sequence>MEIGPLFEESKDPGAVFTVSRFLGLICVNKTGELTTPLVVVSFLILSVSSAASVAAMLYSLLEHIDTNDQTDNFWSATEIIRCSLDIVAVFTHFTSILVNRTKFRRSYVRVSRLRVYKSKSVELKIVVGMFAFRTCCSLFQIHIAEQRDQIVDVISGHLTAFMYFNTTLIVLQMCTMTEAIRSKFDEFLKISPQHYLLTDRHSKTVDFLVEVLSIYEGTLLIFALRSLIEMTSMGFYSYVTFYKVVNDHSMWYSAYSAVNLISLVVVLTTMFIVVRTCEMASEQIECFHKELFRQMRGNPSLCTNKKLSLYVSMRKTITFTACGFFTLGYPLITSIVAAATTYLVILVQFSVPKT</sequence>
<feature type="transmembrane region" description="Helical" evidence="8">
    <location>
        <begin position="38"/>
        <end position="59"/>
    </location>
</feature>
<evidence type="ECO:0000256" key="4">
    <source>
        <dbReference type="ARBA" id="ARBA00022989"/>
    </source>
</evidence>
<keyword evidence="3 8" id="KW-0812">Transmembrane</keyword>
<evidence type="ECO:0000256" key="3">
    <source>
        <dbReference type="ARBA" id="ARBA00022692"/>
    </source>
</evidence>
<feature type="transmembrane region" description="Helical" evidence="8">
    <location>
        <begin position="154"/>
        <end position="175"/>
    </location>
</feature>
<keyword evidence="4 8" id="KW-1133">Transmembrane helix</keyword>
<reference evidence="9" key="1">
    <citation type="journal article" date="2018" name="Sci. Rep.">
        <title>Identification and expression analysis of putative chemoreception genes from Cyrtorhinus lividipennis (Hemiptera: Miridae) antennal transcriptome.</title>
        <authorList>
            <person name="Wang G.Y."/>
            <person name="Zhu J.L."/>
            <person name="Zhou W.W."/>
            <person name="Liu S."/>
            <person name="Khairul Q.M."/>
            <person name="Ansari N.A."/>
            <person name="Zhu Z.R."/>
        </authorList>
    </citation>
    <scope>NUCLEOTIDE SEQUENCE</scope>
</reference>
<dbReference type="PANTHER" id="PTHR21143:SF104">
    <property type="entry name" value="GUSTATORY RECEPTOR 8A-RELATED"/>
    <property type="match status" value="1"/>
</dbReference>
<organism evidence="9">
    <name type="scientific">Cyrtorhinus lividipennis</name>
    <dbReference type="NCBI Taxonomy" id="1032904"/>
    <lineage>
        <taxon>Eukaryota</taxon>
        <taxon>Metazoa</taxon>
        <taxon>Ecdysozoa</taxon>
        <taxon>Arthropoda</taxon>
        <taxon>Hexapoda</taxon>
        <taxon>Insecta</taxon>
        <taxon>Pterygota</taxon>
        <taxon>Neoptera</taxon>
        <taxon>Paraneoptera</taxon>
        <taxon>Hemiptera</taxon>
        <taxon>Heteroptera</taxon>
        <taxon>Panheteroptera</taxon>
        <taxon>Cimicomorpha</taxon>
        <taxon>Miridae</taxon>
        <taxon>Orthotylini</taxon>
        <taxon>Cyrtorhinus</taxon>
    </lineage>
</organism>
<dbReference type="GO" id="GO:0007635">
    <property type="term" value="P:chemosensory behavior"/>
    <property type="evidence" value="ECO:0007669"/>
    <property type="project" value="TreeGrafter"/>
</dbReference>
<dbReference type="PANTHER" id="PTHR21143">
    <property type="entry name" value="INVERTEBRATE GUSTATORY RECEPTOR"/>
    <property type="match status" value="1"/>
</dbReference>
<keyword evidence="7 8" id="KW-0807">Transducer</keyword>
<evidence type="ECO:0000256" key="1">
    <source>
        <dbReference type="ARBA" id="ARBA00004651"/>
    </source>
</evidence>
<feature type="transmembrane region" description="Helical" evidence="8">
    <location>
        <begin position="253"/>
        <end position="275"/>
    </location>
</feature>
<dbReference type="GO" id="GO:0008049">
    <property type="term" value="P:male courtship behavior"/>
    <property type="evidence" value="ECO:0007669"/>
    <property type="project" value="TreeGrafter"/>
</dbReference>
<dbReference type="GO" id="GO:0007165">
    <property type="term" value="P:signal transduction"/>
    <property type="evidence" value="ECO:0007669"/>
    <property type="project" value="UniProtKB-KW"/>
</dbReference>
<comment type="subcellular location">
    <subcellularLocation>
        <location evidence="1 8">Cell membrane</location>
        <topology evidence="1 8">Multi-pass membrane protein</topology>
    </subcellularLocation>
</comment>
<evidence type="ECO:0000256" key="7">
    <source>
        <dbReference type="ARBA" id="ARBA00023224"/>
    </source>
</evidence>
<evidence type="ECO:0000256" key="6">
    <source>
        <dbReference type="ARBA" id="ARBA00023170"/>
    </source>
</evidence>
<keyword evidence="5 8" id="KW-0472">Membrane</keyword>
<dbReference type="AlphaFoldDB" id="A0A346TI31"/>
<dbReference type="GO" id="GO:0030424">
    <property type="term" value="C:axon"/>
    <property type="evidence" value="ECO:0007669"/>
    <property type="project" value="TreeGrafter"/>
</dbReference>
<dbReference type="GO" id="GO:0050909">
    <property type="term" value="P:sensory perception of taste"/>
    <property type="evidence" value="ECO:0007669"/>
    <property type="project" value="InterPro"/>
</dbReference>
<evidence type="ECO:0000256" key="2">
    <source>
        <dbReference type="ARBA" id="ARBA00022475"/>
    </source>
</evidence>